<dbReference type="Proteomes" id="UP000326198">
    <property type="component" value="Unassembled WGS sequence"/>
</dbReference>
<keyword evidence="4" id="KW-1185">Reference proteome</keyword>
<protein>
    <submittedName>
        <fullName evidence="3">Intradiol ring-cleavage dioxygenase</fullName>
    </submittedName>
</protein>
<proteinExistence type="predicted"/>
<dbReference type="Gene3D" id="2.60.130.10">
    <property type="entry name" value="Aromatic compound dioxygenase"/>
    <property type="match status" value="1"/>
</dbReference>
<organism evidence="3 4">
    <name type="scientific">Aspergillus bertholletiae</name>
    <dbReference type="NCBI Taxonomy" id="1226010"/>
    <lineage>
        <taxon>Eukaryota</taxon>
        <taxon>Fungi</taxon>
        <taxon>Dikarya</taxon>
        <taxon>Ascomycota</taxon>
        <taxon>Pezizomycotina</taxon>
        <taxon>Eurotiomycetes</taxon>
        <taxon>Eurotiomycetidae</taxon>
        <taxon>Eurotiales</taxon>
        <taxon>Aspergillaceae</taxon>
        <taxon>Aspergillus</taxon>
        <taxon>Aspergillus subgen. Circumdati</taxon>
    </lineage>
</organism>
<reference evidence="3 4" key="1">
    <citation type="submission" date="2019-04" db="EMBL/GenBank/DDBJ databases">
        <title>Friends and foes A comparative genomics studyof 23 Aspergillus species from section Flavi.</title>
        <authorList>
            <consortium name="DOE Joint Genome Institute"/>
            <person name="Kjaerbolling I."/>
            <person name="Vesth T."/>
            <person name="Frisvad J.C."/>
            <person name="Nybo J.L."/>
            <person name="Theobald S."/>
            <person name="Kildgaard S."/>
            <person name="Isbrandt T."/>
            <person name="Kuo A."/>
            <person name="Sato A."/>
            <person name="Lyhne E.K."/>
            <person name="Kogle M.E."/>
            <person name="Wiebenga A."/>
            <person name="Kun R.S."/>
            <person name="Lubbers R.J."/>
            <person name="Makela M.R."/>
            <person name="Barry K."/>
            <person name="Chovatia M."/>
            <person name="Clum A."/>
            <person name="Daum C."/>
            <person name="Haridas S."/>
            <person name="He G."/>
            <person name="LaButti K."/>
            <person name="Lipzen A."/>
            <person name="Mondo S."/>
            <person name="Riley R."/>
            <person name="Salamov A."/>
            <person name="Simmons B.A."/>
            <person name="Magnuson J.K."/>
            <person name="Henrissat B."/>
            <person name="Mortensen U.H."/>
            <person name="Larsen T.O."/>
            <person name="Devries R.P."/>
            <person name="Grigoriev I.V."/>
            <person name="Machida M."/>
            <person name="Baker S.E."/>
            <person name="Andersen M.R."/>
        </authorList>
    </citation>
    <scope>NUCLEOTIDE SEQUENCE [LARGE SCALE GENOMIC DNA]</scope>
    <source>
        <strain evidence="3 4">IBT 29228</strain>
    </source>
</reference>
<dbReference type="InterPro" id="IPR015889">
    <property type="entry name" value="Intradiol_dOase_core"/>
</dbReference>
<dbReference type="InterPro" id="IPR000627">
    <property type="entry name" value="Intradiol_dOase_C"/>
</dbReference>
<keyword evidence="3" id="KW-0560">Oxidoreductase</keyword>
<keyword evidence="1" id="KW-0732">Signal</keyword>
<dbReference type="GO" id="GO:0008199">
    <property type="term" value="F:ferric iron binding"/>
    <property type="evidence" value="ECO:0007669"/>
    <property type="project" value="InterPro"/>
</dbReference>
<dbReference type="PANTHER" id="PTHR34315">
    <property type="match status" value="1"/>
</dbReference>
<dbReference type="CDD" id="cd03457">
    <property type="entry name" value="intradiol_dioxygenase_like"/>
    <property type="match status" value="1"/>
</dbReference>
<dbReference type="SUPFAM" id="SSF49482">
    <property type="entry name" value="Aromatic compound dioxygenase"/>
    <property type="match status" value="1"/>
</dbReference>
<dbReference type="Pfam" id="PF00775">
    <property type="entry name" value="Dioxygenase_C"/>
    <property type="match status" value="1"/>
</dbReference>
<dbReference type="EMBL" id="ML736218">
    <property type="protein sequence ID" value="KAE8377796.1"/>
    <property type="molecule type" value="Genomic_DNA"/>
</dbReference>
<feature type="domain" description="Intradiol ring-cleavage dioxygenases" evidence="2">
    <location>
        <begin position="123"/>
        <end position="225"/>
    </location>
</feature>
<name>A0A5N7B7R4_9EURO</name>
<evidence type="ECO:0000259" key="2">
    <source>
        <dbReference type="Pfam" id="PF00775"/>
    </source>
</evidence>
<dbReference type="PANTHER" id="PTHR34315:SF1">
    <property type="entry name" value="INTRADIOL RING-CLEAVAGE DIOXYGENASES DOMAIN-CONTAINING PROTEIN-RELATED"/>
    <property type="match status" value="1"/>
</dbReference>
<dbReference type="OrthoDB" id="121380at2759"/>
<gene>
    <name evidence="3" type="ORF">BDV26DRAFT_292900</name>
</gene>
<dbReference type="AlphaFoldDB" id="A0A5N7B7R4"/>
<sequence>MLQSSLTLLFGVASIVHAHSSHDPQTKAFFRDAPLESRSLNHCKTPLRDSGLERRNIRRRGRAVQQLRHRRGLEDAFSLNARDLKTVLETSHHSSLDIDLSTAPEVLFSSQNTAILAPVGTEGPYYVSGEIIRSEVIEDQQGVPIYMDIQLIDTSTCAPVPDIYIDFWHSNALGDYSGVVPLGVPGPYDYNKMNDTFLRGVQKTNRHGIVQFHSIIPGHYNTRTNHVHILSHTANTSHPLANNTISGLYTTNASYVGQVFFDQDLLSAVRKTAAYAPNPWPVTLNADDESFQEEAAVVDPVVEYVYLGEKVEDGIFAWISVGIDPGHSGDVIIAAYHTEDGGVENMESGWFEYDFGF</sequence>
<evidence type="ECO:0000313" key="4">
    <source>
        <dbReference type="Proteomes" id="UP000326198"/>
    </source>
</evidence>
<dbReference type="GO" id="GO:0016702">
    <property type="term" value="F:oxidoreductase activity, acting on single donors with incorporation of molecular oxygen, incorporation of two atoms of oxygen"/>
    <property type="evidence" value="ECO:0007669"/>
    <property type="project" value="InterPro"/>
</dbReference>
<keyword evidence="3" id="KW-0223">Dioxygenase</keyword>
<evidence type="ECO:0000256" key="1">
    <source>
        <dbReference type="SAM" id="SignalP"/>
    </source>
</evidence>
<feature type="chain" id="PRO_5024834536" evidence="1">
    <location>
        <begin position="19"/>
        <end position="357"/>
    </location>
</feature>
<feature type="signal peptide" evidence="1">
    <location>
        <begin position="1"/>
        <end position="18"/>
    </location>
</feature>
<evidence type="ECO:0000313" key="3">
    <source>
        <dbReference type="EMBL" id="KAE8377796.1"/>
    </source>
</evidence>
<accession>A0A5N7B7R4</accession>